<keyword evidence="1" id="KW-1133">Transmembrane helix</keyword>
<reference evidence="2 4" key="2">
    <citation type="submission" date="2020-11" db="EMBL/GenBank/DDBJ databases">
        <authorList>
            <consortium name="Pathogen Informatics"/>
        </authorList>
    </citation>
    <scope>NUCLEOTIDE SEQUENCE [LARGE SCALE GENOMIC DNA]</scope>
    <source>
        <strain evidence="2 4">NCTC12218</strain>
    </source>
</reference>
<evidence type="ECO:0000256" key="1">
    <source>
        <dbReference type="SAM" id="Phobius"/>
    </source>
</evidence>
<keyword evidence="1" id="KW-0472">Membrane</keyword>
<dbReference type="Proteomes" id="UP000264146">
    <property type="component" value="Chromosome"/>
</dbReference>
<feature type="transmembrane region" description="Helical" evidence="1">
    <location>
        <begin position="5"/>
        <end position="22"/>
    </location>
</feature>
<evidence type="ECO:0000313" key="4">
    <source>
        <dbReference type="Proteomes" id="UP000264146"/>
    </source>
</evidence>
<protein>
    <submittedName>
        <fullName evidence="3">Membrane protein</fullName>
    </submittedName>
</protein>
<gene>
    <name evidence="3" type="ORF">NCTC12218_00483</name>
</gene>
<dbReference type="RefSeq" id="WP_016426184.1">
    <property type="nucleotide sequence ID" value="NZ_CABKRV010000002.1"/>
</dbReference>
<keyword evidence="1" id="KW-0812">Transmembrane</keyword>
<evidence type="ECO:0000313" key="2">
    <source>
        <dbReference type="EMBL" id="CAD7358897.1"/>
    </source>
</evidence>
<dbReference type="GeneID" id="93789221"/>
<reference evidence="3" key="1">
    <citation type="submission" date="2018-06" db="EMBL/GenBank/DDBJ databases">
        <authorList>
            <consortium name="Pathogen Informatics"/>
            <person name="Doyle S."/>
        </authorList>
    </citation>
    <scope>NUCLEOTIDE SEQUENCE [LARGE SCALE GENOMIC DNA]</scope>
    <source>
        <strain evidence="3">NCTC12218</strain>
    </source>
</reference>
<sequence length="58" mass="6653">MNERYLKVLGLYFVSAAIPALLDKINSSNCFFKWFTKTVIGYGIFASGLKIMKKYKHS</sequence>
<organism evidence="3">
    <name type="scientific">Staphylococcus schleiferi</name>
    <dbReference type="NCBI Taxonomy" id="1295"/>
    <lineage>
        <taxon>Bacteria</taxon>
        <taxon>Bacillati</taxon>
        <taxon>Bacillota</taxon>
        <taxon>Bacilli</taxon>
        <taxon>Bacillales</taxon>
        <taxon>Staphylococcaceae</taxon>
        <taxon>Staphylococcus</taxon>
    </lineage>
</organism>
<dbReference type="EMBL" id="LR962863">
    <property type="protein sequence ID" value="CAD7358897.1"/>
    <property type="molecule type" value="Genomic_DNA"/>
</dbReference>
<proteinExistence type="predicted"/>
<feature type="transmembrane region" description="Helical" evidence="1">
    <location>
        <begin position="34"/>
        <end position="52"/>
    </location>
</feature>
<evidence type="ECO:0000313" key="3">
    <source>
        <dbReference type="EMBL" id="SUM87050.1"/>
    </source>
</evidence>
<name>A0A7Z7QMZ9_STASC</name>
<accession>A0A7Z7QMZ9</accession>
<dbReference type="EMBL" id="UHEF01000001">
    <property type="protein sequence ID" value="SUM87050.1"/>
    <property type="molecule type" value="Genomic_DNA"/>
</dbReference>
<dbReference type="AlphaFoldDB" id="A0A7Z7QMZ9"/>